<feature type="region of interest" description="Disordered" evidence="2">
    <location>
        <begin position="64"/>
        <end position="88"/>
    </location>
</feature>
<dbReference type="Gene3D" id="3.30.40.10">
    <property type="entry name" value="Zinc/RING finger domain, C3HC4 (zinc finger)"/>
    <property type="match status" value="1"/>
</dbReference>
<dbReference type="SMART" id="SM00184">
    <property type="entry name" value="RING"/>
    <property type="match status" value="1"/>
</dbReference>
<dbReference type="GO" id="GO:0008270">
    <property type="term" value="F:zinc ion binding"/>
    <property type="evidence" value="ECO:0007669"/>
    <property type="project" value="UniProtKB-KW"/>
</dbReference>
<accession>A0AAN7GRP2</accession>
<dbReference type="PROSITE" id="PS50089">
    <property type="entry name" value="ZF_RING_2"/>
    <property type="match status" value="1"/>
</dbReference>
<dbReference type="PANTHER" id="PTHR47531:SF2">
    <property type="entry name" value="RING_U-BOX SUPERFAMILY PROTEIN"/>
    <property type="match status" value="1"/>
</dbReference>
<proteinExistence type="predicted"/>
<dbReference type="Proteomes" id="UP001345219">
    <property type="component" value="Chromosome 10"/>
</dbReference>
<dbReference type="FunFam" id="3.30.40.10:FF:000388">
    <property type="entry name" value="Putative RING zinc finger domain superfamily protein"/>
    <property type="match status" value="1"/>
</dbReference>
<feature type="compositionally biased region" description="Polar residues" evidence="2">
    <location>
        <begin position="327"/>
        <end position="346"/>
    </location>
</feature>
<dbReference type="Pfam" id="PF13639">
    <property type="entry name" value="zf-RING_2"/>
    <property type="match status" value="1"/>
</dbReference>
<reference evidence="4 5" key="1">
    <citation type="journal article" date="2023" name="Hortic Res">
        <title>Pangenome of water caltrop reveals structural variations and asymmetric subgenome divergence after allopolyploidization.</title>
        <authorList>
            <person name="Zhang X."/>
            <person name="Chen Y."/>
            <person name="Wang L."/>
            <person name="Yuan Y."/>
            <person name="Fang M."/>
            <person name="Shi L."/>
            <person name="Lu R."/>
            <person name="Comes H.P."/>
            <person name="Ma Y."/>
            <person name="Chen Y."/>
            <person name="Huang G."/>
            <person name="Zhou Y."/>
            <person name="Zheng Z."/>
            <person name="Qiu Y."/>
        </authorList>
    </citation>
    <scope>NUCLEOTIDE SEQUENCE [LARGE SCALE GENOMIC DNA]</scope>
    <source>
        <tissue evidence="4">Roots</tissue>
    </source>
</reference>
<organism evidence="4 5">
    <name type="scientific">Trapa incisa</name>
    <dbReference type="NCBI Taxonomy" id="236973"/>
    <lineage>
        <taxon>Eukaryota</taxon>
        <taxon>Viridiplantae</taxon>
        <taxon>Streptophyta</taxon>
        <taxon>Embryophyta</taxon>
        <taxon>Tracheophyta</taxon>
        <taxon>Spermatophyta</taxon>
        <taxon>Magnoliopsida</taxon>
        <taxon>eudicotyledons</taxon>
        <taxon>Gunneridae</taxon>
        <taxon>Pentapetalae</taxon>
        <taxon>rosids</taxon>
        <taxon>malvids</taxon>
        <taxon>Myrtales</taxon>
        <taxon>Lythraceae</taxon>
        <taxon>Trapa</taxon>
    </lineage>
</organism>
<keyword evidence="5" id="KW-1185">Reference proteome</keyword>
<gene>
    <name evidence="4" type="ORF">SAY87_012055</name>
</gene>
<protein>
    <recommendedName>
        <fullName evidence="3">RING-type domain-containing protein</fullName>
    </recommendedName>
</protein>
<evidence type="ECO:0000313" key="5">
    <source>
        <dbReference type="Proteomes" id="UP001345219"/>
    </source>
</evidence>
<feature type="region of interest" description="Disordered" evidence="2">
    <location>
        <begin position="310"/>
        <end position="371"/>
    </location>
</feature>
<comment type="caution">
    <text evidence="4">The sequence shown here is derived from an EMBL/GenBank/DDBJ whole genome shotgun (WGS) entry which is preliminary data.</text>
</comment>
<feature type="compositionally biased region" description="Low complexity" evidence="2">
    <location>
        <begin position="347"/>
        <end position="362"/>
    </location>
</feature>
<dbReference type="InterPro" id="IPR013083">
    <property type="entry name" value="Znf_RING/FYVE/PHD"/>
</dbReference>
<name>A0AAN7GRP2_9MYRT</name>
<feature type="region of interest" description="Disordered" evidence="2">
    <location>
        <begin position="1"/>
        <end position="42"/>
    </location>
</feature>
<evidence type="ECO:0000259" key="3">
    <source>
        <dbReference type="PROSITE" id="PS50089"/>
    </source>
</evidence>
<dbReference type="SUPFAM" id="SSF57850">
    <property type="entry name" value="RING/U-box"/>
    <property type="match status" value="1"/>
</dbReference>
<keyword evidence="1" id="KW-0863">Zinc-finger</keyword>
<feature type="compositionally biased region" description="Low complexity" evidence="2">
    <location>
        <begin position="1"/>
        <end position="11"/>
    </location>
</feature>
<keyword evidence="1" id="KW-0479">Metal-binding</keyword>
<dbReference type="EMBL" id="JAXIOK010000021">
    <property type="protein sequence ID" value="KAK4745743.1"/>
    <property type="molecule type" value="Genomic_DNA"/>
</dbReference>
<sequence>MGSGSSKSSSSRVRRDRSGKKDRIFQLSCLGTRPGPRPDGDIVHQVYEPHGKDGDDYTHRVNQNNAKSGQSKTVSNRKREVDSQNGTASISPINELVDWDQSRLSGTVSRSGRSSIRASISQSLNTSSSFFSHLRFNPGNVSFRLNRATSLGSSRSYRDAPVNIMRLNDEENPHFCGGTSSGFSNSSESQQGGHSLHSSLVNRDTIRSKEDMVDNRWLNTPTSEQSYTLGVNLTNSSSQNVQRGLDHSRAAVDTNYLTSRLFSEPEYVESEPSYSRHVGAQEPVERNIRFSRTLSVGRLRDRVLHRSSLSESTYCPNENDREASDEGQLTNRLTTRNDTATASFAPSSGYSQSGQSSGLFSIQDHDSDTSQPREARYHNLLEHRAEFLDRQRRIQSQVRALQRLESRFESLSGHCRSCILFGQHRTGHCTCRNGHHDPNSSDDTNARASISRIVMLAEALFEVMDEIHQQSVVLSSQPSISSIGSVPAPNEVVDSLCTKLYARLATQKNEDVAQCYICLVEYDEGDSIRILPCRHEFHRICVDKWLKEIHRVCPLCRQDICRSDSFSGDSKA</sequence>
<evidence type="ECO:0000313" key="4">
    <source>
        <dbReference type="EMBL" id="KAK4745743.1"/>
    </source>
</evidence>
<keyword evidence="1" id="KW-0862">Zinc</keyword>
<feature type="compositionally biased region" description="Polar residues" evidence="2">
    <location>
        <begin position="64"/>
        <end position="74"/>
    </location>
</feature>
<dbReference type="AlphaFoldDB" id="A0AAN7GRP2"/>
<feature type="domain" description="RING-type" evidence="3">
    <location>
        <begin position="515"/>
        <end position="557"/>
    </location>
</feature>
<evidence type="ECO:0000256" key="1">
    <source>
        <dbReference type="PROSITE-ProRule" id="PRU00175"/>
    </source>
</evidence>
<dbReference type="PANTHER" id="PTHR47531">
    <property type="entry name" value="RING/U-BOX SUPERFAMILY PROTEIN"/>
    <property type="match status" value="1"/>
</dbReference>
<dbReference type="InterPro" id="IPR001841">
    <property type="entry name" value="Znf_RING"/>
</dbReference>
<evidence type="ECO:0000256" key="2">
    <source>
        <dbReference type="SAM" id="MobiDB-lite"/>
    </source>
</evidence>